<feature type="coiled-coil region" evidence="1">
    <location>
        <begin position="49"/>
        <end position="87"/>
    </location>
</feature>
<accession>A0A494Z9Q9</accession>
<evidence type="ECO:0000256" key="1">
    <source>
        <dbReference type="SAM" id="Coils"/>
    </source>
</evidence>
<protein>
    <submittedName>
        <fullName evidence="2">YtxH domain-containing protein</fullName>
    </submittedName>
</protein>
<evidence type="ECO:0000313" key="2">
    <source>
        <dbReference type="EMBL" id="RKQ19393.1"/>
    </source>
</evidence>
<reference evidence="2 3" key="1">
    <citation type="journal article" date="2016" name="Antonie Van Leeuwenhoek">
        <title>Lysinibacillus endophyticus sp. nov., an indole-3-acetic acid producing endophytic bacterium isolated from corn root (Zea mays cv. Xinken-5).</title>
        <authorList>
            <person name="Yu J."/>
            <person name="Guan X."/>
            <person name="Liu C."/>
            <person name="Xiang W."/>
            <person name="Yu Z."/>
            <person name="Liu X."/>
            <person name="Wang G."/>
        </authorList>
    </citation>
    <scope>NUCLEOTIDE SEQUENCE [LARGE SCALE GENOMIC DNA]</scope>
    <source>
        <strain evidence="2 3">DSM 100506</strain>
    </source>
</reference>
<dbReference type="OrthoDB" id="2353585at2"/>
<gene>
    <name evidence="2" type="ORF">D8M03_03275</name>
</gene>
<dbReference type="EMBL" id="RBZN01000004">
    <property type="protein sequence ID" value="RKQ19393.1"/>
    <property type="molecule type" value="Genomic_DNA"/>
</dbReference>
<dbReference type="AlphaFoldDB" id="A0A494Z9Q9"/>
<organism evidence="2 3">
    <name type="scientific">Ureibacillus endophyticus</name>
    <dbReference type="NCBI Taxonomy" id="1978490"/>
    <lineage>
        <taxon>Bacteria</taxon>
        <taxon>Bacillati</taxon>
        <taxon>Bacillota</taxon>
        <taxon>Bacilli</taxon>
        <taxon>Bacillales</taxon>
        <taxon>Caryophanaceae</taxon>
        <taxon>Ureibacillus</taxon>
    </lineage>
</organism>
<keyword evidence="3" id="KW-1185">Reference proteome</keyword>
<dbReference type="RefSeq" id="WP_121213242.1">
    <property type="nucleotide sequence ID" value="NZ_JAMYWW010000001.1"/>
</dbReference>
<dbReference type="Proteomes" id="UP000272238">
    <property type="component" value="Unassembled WGS sequence"/>
</dbReference>
<name>A0A494Z9Q9_9BACL</name>
<sequence length="109" mass="12509">MSESKLLKSVVIGALTGALISMFDRKTREHTIETTKKLKDSVVYYAKNREQLQHLVEEKVDEIQELYEKASENVNLIVNKMEEVKEIPNSIQSIVNDTKQAFSKDEPLN</sequence>
<evidence type="ECO:0000313" key="3">
    <source>
        <dbReference type="Proteomes" id="UP000272238"/>
    </source>
</evidence>
<proteinExistence type="predicted"/>
<keyword evidence="1" id="KW-0175">Coiled coil</keyword>
<comment type="caution">
    <text evidence="2">The sequence shown here is derived from an EMBL/GenBank/DDBJ whole genome shotgun (WGS) entry which is preliminary data.</text>
</comment>